<dbReference type="EMBL" id="KQ435733">
    <property type="protein sequence ID" value="KOX77309.1"/>
    <property type="molecule type" value="Genomic_DNA"/>
</dbReference>
<reference evidence="1 2" key="1">
    <citation type="submission" date="2015-07" db="EMBL/GenBank/DDBJ databases">
        <title>The genome of Melipona quadrifasciata.</title>
        <authorList>
            <person name="Pan H."/>
            <person name="Kapheim K."/>
        </authorList>
    </citation>
    <scope>NUCLEOTIDE SEQUENCE [LARGE SCALE GENOMIC DNA]</scope>
    <source>
        <strain evidence="1">0111107301</strain>
        <tissue evidence="1">Whole body</tissue>
    </source>
</reference>
<dbReference type="AlphaFoldDB" id="A0A0M9A796"/>
<evidence type="ECO:0000313" key="2">
    <source>
        <dbReference type="Proteomes" id="UP000053105"/>
    </source>
</evidence>
<accession>A0A0M9A796</accession>
<proteinExistence type="predicted"/>
<evidence type="ECO:0000313" key="1">
    <source>
        <dbReference type="EMBL" id="KOX77309.1"/>
    </source>
</evidence>
<gene>
    <name evidence="1" type="ORF">WN51_10915</name>
</gene>
<keyword evidence="2" id="KW-1185">Reference proteome</keyword>
<dbReference type="Proteomes" id="UP000053105">
    <property type="component" value="Unassembled WGS sequence"/>
</dbReference>
<organism evidence="1 2">
    <name type="scientific">Melipona quadrifasciata</name>
    <dbReference type="NCBI Taxonomy" id="166423"/>
    <lineage>
        <taxon>Eukaryota</taxon>
        <taxon>Metazoa</taxon>
        <taxon>Ecdysozoa</taxon>
        <taxon>Arthropoda</taxon>
        <taxon>Hexapoda</taxon>
        <taxon>Insecta</taxon>
        <taxon>Pterygota</taxon>
        <taxon>Neoptera</taxon>
        <taxon>Endopterygota</taxon>
        <taxon>Hymenoptera</taxon>
        <taxon>Apocrita</taxon>
        <taxon>Aculeata</taxon>
        <taxon>Apoidea</taxon>
        <taxon>Anthophila</taxon>
        <taxon>Apidae</taxon>
        <taxon>Melipona</taxon>
    </lineage>
</organism>
<protein>
    <submittedName>
        <fullName evidence="1">Uncharacterized protein</fullName>
    </submittedName>
</protein>
<name>A0A0M9A796_9HYME</name>
<sequence>MNVRQSSSRVTINQKARGGAILALKRSRALARVIHRENRITERNNTRAGNESIIGEFLGGDPPARWNRIINPALILK</sequence>